<keyword evidence="1" id="KW-0175">Coiled coil</keyword>
<gene>
    <name evidence="2" type="ORF">CSSPTR1EN2_LOCUS16210</name>
</gene>
<dbReference type="EMBL" id="OZ019896">
    <property type="protein sequence ID" value="CAK9222591.1"/>
    <property type="molecule type" value="Genomic_DNA"/>
</dbReference>
<protein>
    <submittedName>
        <fullName evidence="2">Uncharacterized protein</fullName>
    </submittedName>
</protein>
<proteinExistence type="predicted"/>
<accession>A0ABP0UI99</accession>
<name>A0ABP0UI99_9BRYO</name>
<feature type="coiled-coil region" evidence="1">
    <location>
        <begin position="108"/>
        <end position="135"/>
    </location>
</feature>
<sequence>MADSNINQSNVLTNSSVASLETAVRTSIFRDVSREHEFEAYLHHGIVLCDASRKKEFDRCLQEHPQDELNRWIGFFRFMPNDDGGIMSHINTLMEQAHGRLVHEWKHVDGHTHQLKQLIANVKQLRKLCKDFRIQDYEYECSTSNFLVEKPCGLMMNEHAFFMTSRMMDKLRIC</sequence>
<evidence type="ECO:0000256" key="1">
    <source>
        <dbReference type="SAM" id="Coils"/>
    </source>
</evidence>
<organism evidence="2 3">
    <name type="scientific">Sphagnum troendelagicum</name>
    <dbReference type="NCBI Taxonomy" id="128251"/>
    <lineage>
        <taxon>Eukaryota</taxon>
        <taxon>Viridiplantae</taxon>
        <taxon>Streptophyta</taxon>
        <taxon>Embryophyta</taxon>
        <taxon>Bryophyta</taxon>
        <taxon>Sphagnophytina</taxon>
        <taxon>Sphagnopsida</taxon>
        <taxon>Sphagnales</taxon>
        <taxon>Sphagnaceae</taxon>
        <taxon>Sphagnum</taxon>
    </lineage>
</organism>
<reference evidence="2" key="1">
    <citation type="submission" date="2024-02" db="EMBL/GenBank/DDBJ databases">
        <authorList>
            <consortium name="ELIXIR-Norway"/>
            <consortium name="Elixir Norway"/>
        </authorList>
    </citation>
    <scope>NUCLEOTIDE SEQUENCE</scope>
</reference>
<keyword evidence="3" id="KW-1185">Reference proteome</keyword>
<evidence type="ECO:0000313" key="3">
    <source>
        <dbReference type="Proteomes" id="UP001497512"/>
    </source>
</evidence>
<dbReference type="Proteomes" id="UP001497512">
    <property type="component" value="Chromosome 4"/>
</dbReference>
<evidence type="ECO:0000313" key="2">
    <source>
        <dbReference type="EMBL" id="CAK9222591.1"/>
    </source>
</evidence>